<dbReference type="RefSeq" id="WP_341424999.1">
    <property type="nucleotide sequence ID" value="NZ_JBBUTG010000003.1"/>
</dbReference>
<gene>
    <name evidence="1" type="ORF">AACH06_07350</name>
</gene>
<evidence type="ECO:0000313" key="2">
    <source>
        <dbReference type="Proteomes" id="UP001371218"/>
    </source>
</evidence>
<dbReference type="Proteomes" id="UP001371218">
    <property type="component" value="Unassembled WGS sequence"/>
</dbReference>
<sequence>MKAFWRRSGPPPKADPAKLAAIHVEQVECATVRGWAWGGDGTEGDLQGFVNGRRIELPIRRLPRDDVLTHLGVTTRSTPDCCPGFEIQWRADQWKFFVETDATVQLELRLGNDANVAVSVQFDDSMLDEWARGVLAAEEKRQDDEWPRLRDFLALDRSRWAWVWDQWELQGGDPDTRVQLSLESQDGIVLTGWASDRQGRGETFSIRVGDRVLQPLVTRHDRDDVRRMLTGACEMPGFDLLLPAAIWEAAGSESHIDFEVVVNGRRLTPHPLTLSRQQLADRLTGTPTSDGGASGTDSQLCDACLEAAWSEHLRASGGVEPLGLEPGEAPALPGVRTTEVAHEAEPLLHPSAQDVPSPEQFSSSLWALQRRLNRELGQVPFNGAGWRMALDAALQSSEAQTAPSIVLERFAVMLVPSFCALQSLDLLIPLLATSDIERLLHSDGAWELSLILPVLLREDLVNGTLDRSARVLERIARAVPGGWLNTEVFADVVRALRGAVDDMVLEARDLHRLADAVRMVYHRLDAGPWSRLHDRYLVEAMVELVRFHPHLDEPTGEAVLEDAIRWYATVPSFWAALSHDDLQHPTLARAYLAHCGWSSVLNGATPDASEVKRAMADLRQLGIADADWQARHWLARWKKPHIDLGLPPVETLRTRPAQALATWCWHRVAPVPVAPHADLRRSAQRLLQDWHDAVTRRDAQQLSKLWEAAGPAWIQLASESTRFAGLLHLVSAWAALGAVVGPGPSAAVDGPSALLLQRVGCAIDSAVRRVQTILQRQRDLFSAPPAAWLAVLDWMATLRADDRSPEPWSETLREARAWIQASWGGVLAIDSSGELAANTVRSAPLPGISLLVIVTVSGASRATDRLRRIACTWGLELTKHGAAWCSWRPGDGPVEEEQPAAGETGVWSLQGGGRLALLSWLTRSTAFGRFMFVDDDVHLLPDALHAESGALTEHYHGTIRERADIIGLPWVDPTEGLTVSRAAAQWAERIARSRAGARIGLFSTDEAIRLAHALALLHVAPRSDGHFVHLRRVPGPHHPTVDRFHNFWLPGSGSPTILTTIDDDEDPKEVLAPEVHGTPLPSRIWPLDVLPRPSAIGSASQQLVRLSAPLPDDLSGAPCVIAVARNERVLLPHFLDHYRGLGVRRFFIADNLSTDGSREFLLQQQDVCLYSVDTPYRDSHYGVSWQQALLGEHGQHGWAVVADIDELLVWPGCEREGLAALCGRLDAEGAGAAMALMVDMYPTGSLEDADFERGRPFMEAPCFDAAPCLPWRLGSGHYSNGPTYVSAVRHRLLPESPPNQFTAQKLPLMRYHSGVRLSEGLHYVSGLRPSGCRLYLAHFKYHKGFRAKVEEEVARKQHYNGAEEYRRYRALWTEARGMMFDAALSRRYVDSYSFADIPWN</sequence>
<organism evidence="1 2">
    <name type="scientific">Ideonella lacteola</name>
    <dbReference type="NCBI Taxonomy" id="2984193"/>
    <lineage>
        <taxon>Bacteria</taxon>
        <taxon>Pseudomonadati</taxon>
        <taxon>Pseudomonadota</taxon>
        <taxon>Betaproteobacteria</taxon>
        <taxon>Burkholderiales</taxon>
        <taxon>Sphaerotilaceae</taxon>
        <taxon>Ideonella</taxon>
    </lineage>
</organism>
<dbReference type="EMBL" id="JBBUTG010000003">
    <property type="protein sequence ID" value="MEK8030639.1"/>
    <property type="molecule type" value="Genomic_DNA"/>
</dbReference>
<reference evidence="1 2" key="1">
    <citation type="submission" date="2024-04" db="EMBL/GenBank/DDBJ databases">
        <title>Novel species of the genus Ideonella isolated from streams.</title>
        <authorList>
            <person name="Lu H."/>
        </authorList>
    </citation>
    <scope>NUCLEOTIDE SEQUENCE [LARGE SCALE GENOMIC DNA]</scope>
    <source>
        <strain evidence="1 2">DXS29W</strain>
    </source>
</reference>
<keyword evidence="2" id="KW-1185">Reference proteome</keyword>
<dbReference type="Pfam" id="PF13704">
    <property type="entry name" value="Glyco_tranf_2_4"/>
    <property type="match status" value="1"/>
</dbReference>
<evidence type="ECO:0000313" key="1">
    <source>
        <dbReference type="EMBL" id="MEK8030639.1"/>
    </source>
</evidence>
<keyword evidence="1" id="KW-0328">Glycosyltransferase</keyword>
<accession>A0ABU9BKZ4</accession>
<comment type="caution">
    <text evidence="1">The sequence shown here is derived from an EMBL/GenBank/DDBJ whole genome shotgun (WGS) entry which is preliminary data.</text>
</comment>
<dbReference type="GO" id="GO:0016757">
    <property type="term" value="F:glycosyltransferase activity"/>
    <property type="evidence" value="ECO:0007669"/>
    <property type="project" value="UniProtKB-KW"/>
</dbReference>
<dbReference type="EC" id="2.4.-.-" evidence="1"/>
<protein>
    <submittedName>
        <fullName evidence="1">Glycosyltransferase family 2 protein</fullName>
        <ecNumber evidence="1">2.4.-.-</ecNumber>
    </submittedName>
</protein>
<name>A0ABU9BKZ4_9BURK</name>
<proteinExistence type="predicted"/>
<keyword evidence="1" id="KW-0808">Transferase</keyword>